<dbReference type="InterPro" id="IPR041527">
    <property type="entry name" value="YhcG_N"/>
</dbReference>
<dbReference type="Pfam" id="PF17761">
    <property type="entry name" value="DUF1016_N"/>
    <property type="match status" value="1"/>
</dbReference>
<accession>A0A6S6S6I3</accession>
<sequence length="355" mass="42284">MLNLQIDIGVEMPNVEPQKNISTLYNNIKIIIDTSKQEATIQLNNTMVLSYWEIGKQLKLEILKDERASYGKEVIKNMSEKLSLEYGSGYSRSNLERMMKLYSIFKDKEICATLSHKLSWSHFIEFIKVKDELKREFYMVMCTKERWNVRTLRERINSMLFERTAISKKPELTIRKDLELLSVENKMSKELFLKDPYLFDFLELRDSFSERDLESAILKELEKFILEFGSDFAFLSRQKRVQIGESDYVMDLLFYHRKLKRLILIELKIGEFQPQYKGQVELYLKWLSKYEKQEDEQEPIAIILCASKDSEVVELMDLEKENIHVSEYWLELPPKEVLERKLHIAIENATQRIEK</sequence>
<dbReference type="Pfam" id="PF06250">
    <property type="entry name" value="YhcG_C"/>
    <property type="match status" value="1"/>
</dbReference>
<name>A0A6S6S6I3_9BACT</name>
<reference evidence="3" key="1">
    <citation type="submission" date="2020-01" db="EMBL/GenBank/DDBJ databases">
        <authorList>
            <person name="Meier V. D."/>
            <person name="Meier V D."/>
        </authorList>
    </citation>
    <scope>NUCLEOTIDE SEQUENCE</scope>
    <source>
        <strain evidence="3">HLG_WM_MAG_05</strain>
    </source>
</reference>
<dbReference type="InterPro" id="IPR011856">
    <property type="entry name" value="tRNA_endonuc-like_dom_sf"/>
</dbReference>
<dbReference type="GO" id="GO:0003676">
    <property type="term" value="F:nucleic acid binding"/>
    <property type="evidence" value="ECO:0007669"/>
    <property type="project" value="InterPro"/>
</dbReference>
<evidence type="ECO:0000259" key="1">
    <source>
        <dbReference type="Pfam" id="PF06250"/>
    </source>
</evidence>
<dbReference type="Gene3D" id="3.40.1350.10">
    <property type="match status" value="1"/>
</dbReference>
<feature type="domain" description="YhcG N-terminal" evidence="2">
    <location>
        <begin position="28"/>
        <end position="163"/>
    </location>
</feature>
<evidence type="ECO:0000259" key="2">
    <source>
        <dbReference type="Pfam" id="PF17761"/>
    </source>
</evidence>
<dbReference type="PANTHER" id="PTHR30547">
    <property type="entry name" value="UNCHARACTERIZED PROTEIN YHCG-RELATED"/>
    <property type="match status" value="1"/>
</dbReference>
<organism evidence="3">
    <name type="scientific">uncultured Sulfurovum sp</name>
    <dbReference type="NCBI Taxonomy" id="269237"/>
    <lineage>
        <taxon>Bacteria</taxon>
        <taxon>Pseudomonadati</taxon>
        <taxon>Campylobacterota</taxon>
        <taxon>Epsilonproteobacteria</taxon>
        <taxon>Campylobacterales</taxon>
        <taxon>Sulfurovaceae</taxon>
        <taxon>Sulfurovum</taxon>
        <taxon>environmental samples</taxon>
    </lineage>
</organism>
<dbReference type="AlphaFoldDB" id="A0A6S6S6I3"/>
<evidence type="ECO:0008006" key="4">
    <source>
        <dbReference type="Google" id="ProtNLM"/>
    </source>
</evidence>
<evidence type="ECO:0000313" key="3">
    <source>
        <dbReference type="EMBL" id="CAA6803971.1"/>
    </source>
</evidence>
<dbReference type="EMBL" id="CACVAU010000013">
    <property type="protein sequence ID" value="CAA6803971.1"/>
    <property type="molecule type" value="Genomic_DNA"/>
</dbReference>
<protein>
    <recommendedName>
        <fullName evidence="4">Cytoplasmic protein</fullName>
    </recommendedName>
</protein>
<proteinExistence type="predicted"/>
<gene>
    <name evidence="3" type="ORF">HELGO_WM11797</name>
</gene>
<dbReference type="InterPro" id="IPR053148">
    <property type="entry name" value="PD-DEXK-like_domain"/>
</dbReference>
<dbReference type="PANTHER" id="PTHR30547:SF5">
    <property type="entry name" value="NUCLEASE YHCG-RELATED"/>
    <property type="match status" value="1"/>
</dbReference>
<feature type="domain" description="YhcG PDDEXK nuclease" evidence="1">
    <location>
        <begin position="192"/>
        <end position="341"/>
    </location>
</feature>
<dbReference type="InterPro" id="IPR009362">
    <property type="entry name" value="YhcG_C"/>
</dbReference>